<dbReference type="RefSeq" id="WP_220195392.1">
    <property type="nucleotide sequence ID" value="NZ_BNJF01000002.1"/>
</dbReference>
<name>A0A8J3HZE5_9CHLR</name>
<dbReference type="EMBL" id="BNJF01000002">
    <property type="protein sequence ID" value="GHO45981.1"/>
    <property type="molecule type" value="Genomic_DNA"/>
</dbReference>
<reference evidence="1" key="1">
    <citation type="submission" date="2020-10" db="EMBL/GenBank/DDBJ databases">
        <title>Taxonomic study of unclassified bacteria belonging to the class Ktedonobacteria.</title>
        <authorList>
            <person name="Yabe S."/>
            <person name="Wang C.M."/>
            <person name="Zheng Y."/>
            <person name="Sakai Y."/>
            <person name="Cavaletti L."/>
            <person name="Monciardini P."/>
            <person name="Donadio S."/>
        </authorList>
    </citation>
    <scope>NUCLEOTIDE SEQUENCE</scope>
    <source>
        <strain evidence="1">SOSP1-1</strain>
    </source>
</reference>
<protein>
    <submittedName>
        <fullName evidence="1">Uncharacterized protein</fullName>
    </submittedName>
</protein>
<comment type="caution">
    <text evidence="1">The sequence shown here is derived from an EMBL/GenBank/DDBJ whole genome shotgun (WGS) entry which is preliminary data.</text>
</comment>
<proteinExistence type="predicted"/>
<gene>
    <name evidence="1" type="ORF">KSX_41440</name>
</gene>
<dbReference type="AlphaFoldDB" id="A0A8J3HZE5"/>
<dbReference type="Proteomes" id="UP000612362">
    <property type="component" value="Unassembled WGS sequence"/>
</dbReference>
<evidence type="ECO:0000313" key="2">
    <source>
        <dbReference type="Proteomes" id="UP000612362"/>
    </source>
</evidence>
<keyword evidence="2" id="KW-1185">Reference proteome</keyword>
<accession>A0A8J3HZE5</accession>
<organism evidence="1 2">
    <name type="scientific">Ktedonospora formicarum</name>
    <dbReference type="NCBI Taxonomy" id="2778364"/>
    <lineage>
        <taxon>Bacteria</taxon>
        <taxon>Bacillati</taxon>
        <taxon>Chloroflexota</taxon>
        <taxon>Ktedonobacteria</taxon>
        <taxon>Ktedonobacterales</taxon>
        <taxon>Ktedonobacteraceae</taxon>
        <taxon>Ktedonospora</taxon>
    </lineage>
</organism>
<sequence>MRLSLAMVDRVVRKLGPMNALVANLSERVLPKKDALASGHCPTSYYWCGSAPCGKGGIYYGRYATDPCAGLTWYVACDC</sequence>
<evidence type="ECO:0000313" key="1">
    <source>
        <dbReference type="EMBL" id="GHO45981.1"/>
    </source>
</evidence>